<dbReference type="GO" id="GO:0003735">
    <property type="term" value="F:structural constituent of ribosome"/>
    <property type="evidence" value="ECO:0007669"/>
    <property type="project" value="InterPro"/>
</dbReference>
<name>A0A1G2HDL5_9BACT</name>
<dbReference type="AlphaFoldDB" id="A0A1G2HDL5"/>
<dbReference type="InterPro" id="IPR013025">
    <property type="entry name" value="Ribosomal_uL23-like"/>
</dbReference>
<comment type="function">
    <text evidence="4">One of the early assembly proteins it binds 23S rRNA. One of the proteins that surrounds the polypeptide exit tunnel on the outside of the ribosome. Forms the main docking site for trigger factor binding to the ribosome.</text>
</comment>
<sequence length="99" mass="11507">MKAEHAHGAYNVIVRPHISEKSVSHNNEGKYVFEIYPGINKKEVAKAIESVYKVKVESVNRIKMPRKLKRHMRHKNLKFRYGKAVVTLEKGQEIEVLPQ</sequence>
<dbReference type="NCBIfam" id="NF004363">
    <property type="entry name" value="PRK05738.2-4"/>
    <property type="match status" value="1"/>
</dbReference>
<protein>
    <recommendedName>
        <fullName evidence="4">Large ribosomal subunit protein uL23</fullName>
    </recommendedName>
</protein>
<accession>A0A1G2HDL5</accession>
<dbReference type="InterPro" id="IPR012677">
    <property type="entry name" value="Nucleotide-bd_a/b_plait_sf"/>
</dbReference>
<keyword evidence="2 4" id="KW-0689">Ribosomal protein</keyword>
<dbReference type="GO" id="GO:0005840">
    <property type="term" value="C:ribosome"/>
    <property type="evidence" value="ECO:0007669"/>
    <property type="project" value="UniProtKB-KW"/>
</dbReference>
<comment type="similarity">
    <text evidence="1 4">Belongs to the universal ribosomal protein uL23 family.</text>
</comment>
<dbReference type="EMBL" id="MHOH01000017">
    <property type="protein sequence ID" value="OGZ60587.1"/>
    <property type="molecule type" value="Genomic_DNA"/>
</dbReference>
<evidence type="ECO:0000256" key="1">
    <source>
        <dbReference type="ARBA" id="ARBA00006700"/>
    </source>
</evidence>
<dbReference type="InterPro" id="IPR012678">
    <property type="entry name" value="Ribosomal_uL23/eL15/eS24_sf"/>
</dbReference>
<dbReference type="GO" id="GO:1990904">
    <property type="term" value="C:ribonucleoprotein complex"/>
    <property type="evidence" value="ECO:0007669"/>
    <property type="project" value="UniProtKB-KW"/>
</dbReference>
<dbReference type="GO" id="GO:0019843">
    <property type="term" value="F:rRNA binding"/>
    <property type="evidence" value="ECO:0007669"/>
    <property type="project" value="UniProtKB-UniRule"/>
</dbReference>
<keyword evidence="3 4" id="KW-0687">Ribonucleoprotein</keyword>
<evidence type="ECO:0000256" key="3">
    <source>
        <dbReference type="ARBA" id="ARBA00023274"/>
    </source>
</evidence>
<proteinExistence type="inferred from homology"/>
<dbReference type="Gene3D" id="3.30.70.330">
    <property type="match status" value="1"/>
</dbReference>
<gene>
    <name evidence="4" type="primary">rplW</name>
    <name evidence="5" type="ORF">A2919_01765</name>
</gene>
<dbReference type="SUPFAM" id="SSF54189">
    <property type="entry name" value="Ribosomal proteins S24e, L23 and L15e"/>
    <property type="match status" value="1"/>
</dbReference>
<keyword evidence="4" id="KW-0694">RNA-binding</keyword>
<comment type="caution">
    <text evidence="5">The sequence shown here is derived from an EMBL/GenBank/DDBJ whole genome shotgun (WGS) entry which is preliminary data.</text>
</comment>
<dbReference type="HAMAP" id="MF_01369_B">
    <property type="entry name" value="Ribosomal_uL23_B"/>
    <property type="match status" value="1"/>
</dbReference>
<evidence type="ECO:0000256" key="4">
    <source>
        <dbReference type="HAMAP-Rule" id="MF_01369"/>
    </source>
</evidence>
<comment type="subunit">
    <text evidence="4">Part of the 50S ribosomal subunit. Contacts protein L29, and trigger factor when it is bound to the ribosome.</text>
</comment>
<evidence type="ECO:0000313" key="5">
    <source>
        <dbReference type="EMBL" id="OGZ60587.1"/>
    </source>
</evidence>
<dbReference type="Pfam" id="PF00276">
    <property type="entry name" value="Ribosomal_L23"/>
    <property type="match status" value="1"/>
</dbReference>
<evidence type="ECO:0000256" key="2">
    <source>
        <dbReference type="ARBA" id="ARBA00022980"/>
    </source>
</evidence>
<keyword evidence="4" id="KW-0699">rRNA-binding</keyword>
<evidence type="ECO:0000313" key="6">
    <source>
        <dbReference type="Proteomes" id="UP000178835"/>
    </source>
</evidence>
<organism evidence="5 6">
    <name type="scientific">Candidatus Spechtbacteria bacterium RIFCSPLOWO2_01_FULL_43_12</name>
    <dbReference type="NCBI Taxonomy" id="1802162"/>
    <lineage>
        <taxon>Bacteria</taxon>
        <taxon>Candidatus Spechtiibacteriota</taxon>
    </lineage>
</organism>
<dbReference type="GO" id="GO:0006412">
    <property type="term" value="P:translation"/>
    <property type="evidence" value="ECO:0007669"/>
    <property type="project" value="UniProtKB-UniRule"/>
</dbReference>
<reference evidence="5 6" key="1">
    <citation type="journal article" date="2016" name="Nat. Commun.">
        <title>Thousands of microbial genomes shed light on interconnected biogeochemical processes in an aquifer system.</title>
        <authorList>
            <person name="Anantharaman K."/>
            <person name="Brown C.T."/>
            <person name="Hug L.A."/>
            <person name="Sharon I."/>
            <person name="Castelle C.J."/>
            <person name="Probst A.J."/>
            <person name="Thomas B.C."/>
            <person name="Singh A."/>
            <person name="Wilkins M.J."/>
            <person name="Karaoz U."/>
            <person name="Brodie E.L."/>
            <person name="Williams K.H."/>
            <person name="Hubbard S.S."/>
            <person name="Banfield J.F."/>
        </authorList>
    </citation>
    <scope>NUCLEOTIDE SEQUENCE [LARGE SCALE GENOMIC DNA]</scope>
</reference>
<dbReference type="Proteomes" id="UP000178835">
    <property type="component" value="Unassembled WGS sequence"/>
</dbReference>